<dbReference type="Pfam" id="PF02126">
    <property type="entry name" value="PTE"/>
    <property type="match status" value="2"/>
</dbReference>
<dbReference type="Gene3D" id="3.20.20.140">
    <property type="entry name" value="Metal-dependent hydrolases"/>
    <property type="match status" value="1"/>
</dbReference>
<comment type="similarity">
    <text evidence="5">Belongs to the metallo-dependent hydrolases superfamily. Phosphotriesterase family.</text>
</comment>
<feature type="binding site" description="via carbamate group" evidence="4">
    <location>
        <position position="170"/>
    </location>
    <ligand>
        <name>Zn(2+)</name>
        <dbReference type="ChEBI" id="CHEBI:29105"/>
        <label>2</label>
    </ligand>
</feature>
<sequence>MTETGRTDGAGSGPVIRTVLGDVPVATLGRLDYHEHLFQSSPLLPGDELDDERASLREAVTLHASGIDAMIDATPVGLGRDTAAVARIAATTGLAVVASTGMHRSAHYPADHPQRSLSADDKATLFVQELTLGMLADDADAQRFRDGGVPEGLPTATTPAGAPVRAGLVKTGIDYWAIDAVDRSTLEAAAEAHRVTGAPVMVHLEFCSAAHEVLDLLAAGGVPADRVVLAHADRDPDAGLHLSLAGRGAFLGYDGMGRSRTRSDAELLDLTLRVVQGGGTNRILLGNDVARRSRYLAYGGMPGLGYFGERYLPRLRALIGDAAVGTLLEANPALFLPWSH</sequence>
<gene>
    <name evidence="6" type="ORF">ELQ92_03125</name>
</gene>
<comment type="cofactor">
    <cofactor evidence="4">
        <name>a divalent metal cation</name>
        <dbReference type="ChEBI" id="CHEBI:60240"/>
    </cofactor>
    <text evidence="4">Binds 2 divalent metal cations per subunit.</text>
</comment>
<dbReference type="Proteomes" id="UP000288603">
    <property type="component" value="Unassembled WGS sequence"/>
</dbReference>
<proteinExistence type="inferred from homology"/>
<feature type="binding site" evidence="4">
    <location>
        <position position="36"/>
    </location>
    <ligand>
        <name>Zn(2+)</name>
        <dbReference type="ChEBI" id="CHEBI:29105"/>
        <label>1</label>
    </ligand>
</feature>
<evidence type="ECO:0000256" key="2">
    <source>
        <dbReference type="ARBA" id="ARBA00022801"/>
    </source>
</evidence>
<dbReference type="InterPro" id="IPR032466">
    <property type="entry name" value="Metal_Hydrolase"/>
</dbReference>
<dbReference type="AlphaFoldDB" id="A0A3S4A2E5"/>
<feature type="binding site" evidence="4">
    <location>
        <position position="203"/>
    </location>
    <ligand>
        <name>Zn(2+)</name>
        <dbReference type="ChEBI" id="CHEBI:29105"/>
        <label>2</label>
    </ligand>
</feature>
<feature type="binding site" evidence="4">
    <location>
        <position position="34"/>
    </location>
    <ligand>
        <name>Zn(2+)</name>
        <dbReference type="ChEBI" id="CHEBI:29105"/>
        <label>1</label>
    </ligand>
</feature>
<dbReference type="PANTHER" id="PTHR10819:SF3">
    <property type="entry name" value="PHOSPHOTRIESTERASE-RELATED PROTEIN"/>
    <property type="match status" value="1"/>
</dbReference>
<name>A0A3S4A2E5_9MICO</name>
<protein>
    <submittedName>
        <fullName evidence="6">Aryldialkylphosphatase</fullName>
    </submittedName>
</protein>
<dbReference type="RefSeq" id="WP_128497507.1">
    <property type="nucleotide sequence ID" value="NZ_RZNC01000001.1"/>
</dbReference>
<dbReference type="PIRSF" id="PIRSF016839">
    <property type="entry name" value="PhP"/>
    <property type="match status" value="1"/>
</dbReference>
<feature type="binding site" evidence="4">
    <location>
        <position position="231"/>
    </location>
    <ligand>
        <name>Zn(2+)</name>
        <dbReference type="ChEBI" id="CHEBI:29105"/>
        <label>2</label>
    </ligand>
</feature>
<reference evidence="6 7" key="1">
    <citation type="submission" date="2018-12" db="EMBL/GenBank/DDBJ databases">
        <authorList>
            <person name="Li F."/>
        </authorList>
    </citation>
    <scope>NUCLEOTIDE SEQUENCE [LARGE SCALE GENOMIC DNA]</scope>
    <source>
        <strain evidence="6 7">8H24J-4-2</strain>
    </source>
</reference>
<dbReference type="GO" id="GO:0016787">
    <property type="term" value="F:hydrolase activity"/>
    <property type="evidence" value="ECO:0007669"/>
    <property type="project" value="UniProtKB-KW"/>
</dbReference>
<feature type="binding site" evidence="4">
    <location>
        <position position="288"/>
    </location>
    <ligand>
        <name>Zn(2+)</name>
        <dbReference type="ChEBI" id="CHEBI:29105"/>
        <label>1</label>
    </ligand>
</feature>
<keyword evidence="2" id="KW-0378">Hydrolase</keyword>
<dbReference type="InterPro" id="IPR001559">
    <property type="entry name" value="Phosphotriesterase"/>
</dbReference>
<dbReference type="GO" id="GO:0008270">
    <property type="term" value="F:zinc ion binding"/>
    <property type="evidence" value="ECO:0007669"/>
    <property type="project" value="InterPro"/>
</dbReference>
<feature type="modified residue" description="N6-carboxylysine" evidence="3 5">
    <location>
        <position position="170"/>
    </location>
</feature>
<keyword evidence="1 4" id="KW-0479">Metal-binding</keyword>
<dbReference type="PROSITE" id="PS51347">
    <property type="entry name" value="PHOSPHOTRIESTERASE_2"/>
    <property type="match status" value="1"/>
</dbReference>
<keyword evidence="7" id="KW-1185">Reference proteome</keyword>
<dbReference type="PANTHER" id="PTHR10819">
    <property type="entry name" value="PHOSPHOTRIESTERASE-RELATED"/>
    <property type="match status" value="1"/>
</dbReference>
<evidence type="ECO:0000313" key="6">
    <source>
        <dbReference type="EMBL" id="RWZ68236.1"/>
    </source>
</evidence>
<organism evidence="6 7">
    <name type="scientific">Labedella populi</name>
    <dbReference type="NCBI Taxonomy" id="2498850"/>
    <lineage>
        <taxon>Bacteria</taxon>
        <taxon>Bacillati</taxon>
        <taxon>Actinomycetota</taxon>
        <taxon>Actinomycetes</taxon>
        <taxon>Micrococcales</taxon>
        <taxon>Microbacteriaceae</taxon>
        <taxon>Labedella</taxon>
    </lineage>
</organism>
<comment type="caution">
    <text evidence="6">The sequence shown here is derived from an EMBL/GenBank/DDBJ whole genome shotgun (WGS) entry which is preliminary data.</text>
</comment>
<dbReference type="OrthoDB" id="9795018at2"/>
<accession>A0A3S4A2E5</accession>
<evidence type="ECO:0000256" key="3">
    <source>
        <dbReference type="PIRSR" id="PIRSR601559-50"/>
    </source>
</evidence>
<feature type="binding site" description="via carbamate group" evidence="4">
    <location>
        <position position="170"/>
    </location>
    <ligand>
        <name>Zn(2+)</name>
        <dbReference type="ChEBI" id="CHEBI:29105"/>
        <label>1</label>
    </ligand>
</feature>
<evidence type="ECO:0000256" key="1">
    <source>
        <dbReference type="ARBA" id="ARBA00022723"/>
    </source>
</evidence>
<evidence type="ECO:0000313" key="7">
    <source>
        <dbReference type="Proteomes" id="UP000288603"/>
    </source>
</evidence>
<evidence type="ECO:0000256" key="4">
    <source>
        <dbReference type="PIRSR" id="PIRSR601559-51"/>
    </source>
</evidence>
<evidence type="ECO:0000256" key="5">
    <source>
        <dbReference type="PROSITE-ProRule" id="PRU00679"/>
    </source>
</evidence>
<dbReference type="EMBL" id="RZNC01000001">
    <property type="protein sequence ID" value="RWZ68236.1"/>
    <property type="molecule type" value="Genomic_DNA"/>
</dbReference>
<dbReference type="SUPFAM" id="SSF51556">
    <property type="entry name" value="Metallo-dependent hydrolases"/>
    <property type="match status" value="1"/>
</dbReference>